<name>A0A8C5AYM5_GADMO</name>
<dbReference type="InterPro" id="IPR036398">
    <property type="entry name" value="CA_dom_sf"/>
</dbReference>
<gene>
    <name evidence="6" type="primary">LOC115531680</name>
</gene>
<keyword evidence="4" id="KW-0732">Signal</keyword>
<dbReference type="PANTHER" id="PTHR18952">
    <property type="entry name" value="CARBONIC ANHYDRASE"/>
    <property type="match status" value="1"/>
</dbReference>
<feature type="signal peptide" evidence="4">
    <location>
        <begin position="1"/>
        <end position="18"/>
    </location>
</feature>
<dbReference type="OrthoDB" id="429145at2759"/>
<dbReference type="GeneTree" id="ENSGT00940000164039"/>
<feature type="domain" description="Alpha-carbonic anhydrase" evidence="5">
    <location>
        <begin position="285"/>
        <end position="557"/>
    </location>
</feature>
<accession>A0A8C5AYM5</accession>
<dbReference type="RefSeq" id="XP_030196932.1">
    <property type="nucleotide sequence ID" value="XM_030341072.1"/>
</dbReference>
<evidence type="ECO:0000313" key="7">
    <source>
        <dbReference type="Proteomes" id="UP000694546"/>
    </source>
</evidence>
<dbReference type="Proteomes" id="UP000694546">
    <property type="component" value="Chromosome 18"/>
</dbReference>
<dbReference type="GO" id="GO:0005886">
    <property type="term" value="C:plasma membrane"/>
    <property type="evidence" value="ECO:0007669"/>
    <property type="project" value="TreeGrafter"/>
</dbReference>
<keyword evidence="2 4" id="KW-0479">Metal-binding</keyword>
<dbReference type="Gene3D" id="3.10.200.10">
    <property type="entry name" value="Alpha carbonic anhydrase"/>
    <property type="match status" value="2"/>
</dbReference>
<dbReference type="EC" id="4.2.1.1" evidence="4"/>
<protein>
    <recommendedName>
        <fullName evidence="4">Carbonic anhydrase</fullName>
        <ecNumber evidence="4">4.2.1.1</ecNumber>
    </recommendedName>
</protein>
<organism evidence="6 7">
    <name type="scientific">Gadus morhua</name>
    <name type="common">Atlantic cod</name>
    <dbReference type="NCBI Taxonomy" id="8049"/>
    <lineage>
        <taxon>Eukaryota</taxon>
        <taxon>Metazoa</taxon>
        <taxon>Chordata</taxon>
        <taxon>Craniata</taxon>
        <taxon>Vertebrata</taxon>
        <taxon>Euteleostomi</taxon>
        <taxon>Actinopterygii</taxon>
        <taxon>Neopterygii</taxon>
        <taxon>Teleostei</taxon>
        <taxon>Neoteleostei</taxon>
        <taxon>Acanthomorphata</taxon>
        <taxon>Zeiogadaria</taxon>
        <taxon>Gadariae</taxon>
        <taxon>Gadiformes</taxon>
        <taxon>Gadoidei</taxon>
        <taxon>Gadidae</taxon>
        <taxon>Gadus</taxon>
    </lineage>
</organism>
<reference evidence="6" key="1">
    <citation type="submission" date="2025-08" db="UniProtKB">
        <authorList>
            <consortium name="Ensembl"/>
        </authorList>
    </citation>
    <scope>IDENTIFICATION</scope>
</reference>
<dbReference type="GO" id="GO:0004089">
    <property type="term" value="F:carbonate dehydratase activity"/>
    <property type="evidence" value="ECO:0007669"/>
    <property type="project" value="UniProtKB-UniRule"/>
</dbReference>
<comment type="function">
    <text evidence="4">Reversible hydration of carbon dioxide.</text>
</comment>
<dbReference type="AlphaFoldDB" id="A0A8C5AYM5"/>
<feature type="domain" description="Alpha-carbonic anhydrase" evidence="5">
    <location>
        <begin position="22"/>
        <end position="276"/>
    </location>
</feature>
<dbReference type="PROSITE" id="PS00162">
    <property type="entry name" value="ALPHA_CA_1"/>
    <property type="match status" value="2"/>
</dbReference>
<dbReference type="InterPro" id="IPR001148">
    <property type="entry name" value="CA_dom"/>
</dbReference>
<dbReference type="PANTHER" id="PTHR18952:SF200">
    <property type="entry name" value="CARBONIC ANHYDRASE"/>
    <property type="match status" value="1"/>
</dbReference>
<evidence type="ECO:0000313" key="6">
    <source>
        <dbReference type="Ensembl" id="ENSGMOP00000038241.1"/>
    </source>
</evidence>
<proteinExistence type="inferred from homology"/>
<comment type="cofactor">
    <cofactor evidence="4">
        <name>Zn(2+)</name>
        <dbReference type="ChEBI" id="CHEBI:29105"/>
    </cofactor>
</comment>
<sequence>MSLFILALCMCTATMTYASPADDWCYTGCDHTPTKWPELAGTYCGGHRQSPINIASSSAVTDPELHAFTFTNFTAQHAVGVLVNNGHTVKGKVVPGHLEVSGGGLNHTYEVLQFHLHWGDTELHPGSEHMLNDRRYPMEMHIVCQKKGLNQSQALMDPTGFAVLAFFISATEEGLQKPWQDLTSYLGNITSAGSEVNVSHSLSISDLLGEVNRTKFYRYMGSLTTPGCQEAVIWTVFQEPILVHTDLIKLFPSKAHLSNLYRPIQELHGRHVYASPAATLVGQEHAWCYDSHCHFSPDLWSTLPEAFCGGKQQSPVDIDSKEVKENSSLEDFTFTHFDDKKALKYVTNTGHTVKFVLNDGVELSRGGLGHVYSALQFHFHWGDESDHPKGSEHMVNSVRYPMEMHIVHKRKDLSIEEAKTTKDGLAVLGFFIEATDGGKGKNAGTESDHASGTSSTTDYWTKLTSYLPAVQTVGSNTSVTEDMSLDDLLGDVDRSSFYRYMGSLTTPTCNEAVVWTVFKQPIKIDKKLMDAFPLEMGYKQVYRPDQALGSRTVTTRSSSSFAPAPSCTATLLLLLSLLGPLSATV</sequence>
<dbReference type="Ensembl" id="ENSGMOT00000076690.1">
    <property type="protein sequence ID" value="ENSGMOP00000038241.1"/>
    <property type="gene ID" value="ENSGMOG00000002392.2"/>
</dbReference>
<dbReference type="GeneID" id="115531680"/>
<reference evidence="6" key="2">
    <citation type="submission" date="2025-09" db="UniProtKB">
        <authorList>
            <consortium name="Ensembl"/>
        </authorList>
    </citation>
    <scope>IDENTIFICATION</scope>
</reference>
<evidence type="ECO:0000256" key="3">
    <source>
        <dbReference type="ARBA" id="ARBA00022833"/>
    </source>
</evidence>
<dbReference type="GO" id="GO:0008270">
    <property type="term" value="F:zinc ion binding"/>
    <property type="evidence" value="ECO:0007669"/>
    <property type="project" value="UniProtKB-UniRule"/>
</dbReference>
<dbReference type="SUPFAM" id="SSF51069">
    <property type="entry name" value="Carbonic anhydrase"/>
    <property type="match status" value="2"/>
</dbReference>
<feature type="chain" id="PRO_5044966036" description="Carbonic anhydrase" evidence="4">
    <location>
        <begin position="19"/>
        <end position="585"/>
    </location>
</feature>
<evidence type="ECO:0000256" key="4">
    <source>
        <dbReference type="RuleBase" id="RU367011"/>
    </source>
</evidence>
<dbReference type="PROSITE" id="PS51144">
    <property type="entry name" value="ALPHA_CA_2"/>
    <property type="match status" value="2"/>
</dbReference>
<comment type="catalytic activity">
    <reaction evidence="4">
        <text>hydrogencarbonate + H(+) = CO2 + H2O</text>
        <dbReference type="Rhea" id="RHEA:10748"/>
        <dbReference type="ChEBI" id="CHEBI:15377"/>
        <dbReference type="ChEBI" id="CHEBI:15378"/>
        <dbReference type="ChEBI" id="CHEBI:16526"/>
        <dbReference type="ChEBI" id="CHEBI:17544"/>
        <dbReference type="EC" id="4.2.1.1"/>
    </reaction>
</comment>
<dbReference type="InterPro" id="IPR023561">
    <property type="entry name" value="Carbonic_anhydrase_a-class"/>
</dbReference>
<dbReference type="SMART" id="SM01057">
    <property type="entry name" value="Carb_anhydrase"/>
    <property type="match status" value="2"/>
</dbReference>
<comment type="similarity">
    <text evidence="1 4">Belongs to the alpha-carbonic anhydrase family.</text>
</comment>
<evidence type="ECO:0000256" key="1">
    <source>
        <dbReference type="ARBA" id="ARBA00010718"/>
    </source>
</evidence>
<evidence type="ECO:0000256" key="2">
    <source>
        <dbReference type="ARBA" id="ARBA00022723"/>
    </source>
</evidence>
<keyword evidence="3 4" id="KW-0862">Zinc</keyword>
<evidence type="ECO:0000259" key="5">
    <source>
        <dbReference type="PROSITE" id="PS51144"/>
    </source>
</evidence>
<keyword evidence="7" id="KW-1185">Reference proteome</keyword>
<keyword evidence="4" id="KW-0456">Lyase</keyword>
<dbReference type="Pfam" id="PF00194">
    <property type="entry name" value="Carb_anhydrase"/>
    <property type="match status" value="2"/>
</dbReference>
<dbReference type="InterPro" id="IPR018338">
    <property type="entry name" value="Carbonic_anhydrase_a-class_CS"/>
</dbReference>